<accession>A0A845BMQ9</accession>
<feature type="compositionally biased region" description="Low complexity" evidence="1">
    <location>
        <begin position="823"/>
        <end position="833"/>
    </location>
</feature>
<dbReference type="Proteomes" id="UP000467214">
    <property type="component" value="Unassembled WGS sequence"/>
</dbReference>
<feature type="region of interest" description="Disordered" evidence="1">
    <location>
        <begin position="813"/>
        <end position="836"/>
    </location>
</feature>
<evidence type="ECO:0000256" key="1">
    <source>
        <dbReference type="SAM" id="MobiDB-lite"/>
    </source>
</evidence>
<dbReference type="Gene3D" id="1.20.144.10">
    <property type="entry name" value="Phosphatidic acid phosphatase type 2/haloperoxidase"/>
    <property type="match status" value="1"/>
</dbReference>
<dbReference type="SUPFAM" id="SSF48317">
    <property type="entry name" value="Acid phosphatase/Vanadium-dependent haloperoxidase"/>
    <property type="match status" value="1"/>
</dbReference>
<name>A0A845BMQ9_9NEIS</name>
<proteinExistence type="predicted"/>
<protein>
    <submittedName>
        <fullName evidence="3">Phosphatase PAP2 family protein</fullName>
    </submittedName>
</protein>
<evidence type="ECO:0000259" key="2">
    <source>
        <dbReference type="SMART" id="SM00014"/>
    </source>
</evidence>
<dbReference type="InterPro" id="IPR000326">
    <property type="entry name" value="PAP2/HPO"/>
</dbReference>
<organism evidence="3 4">
    <name type="scientific">Craterilacuibacter sinensis</name>
    <dbReference type="NCBI Taxonomy" id="2686017"/>
    <lineage>
        <taxon>Bacteria</taxon>
        <taxon>Pseudomonadati</taxon>
        <taxon>Pseudomonadota</taxon>
        <taxon>Betaproteobacteria</taxon>
        <taxon>Neisseriales</taxon>
        <taxon>Neisseriaceae</taxon>
        <taxon>Craterilacuibacter</taxon>
    </lineage>
</organism>
<sequence length="923" mass="102130">MAAPNMGGQDGYINMPSAYTGQDGTWSIGYSQDKPYSTLWTSVTLFPALQMTGRYVSIAGISGFEEDHAGHNTYGDYKDKVFDAKLQLWPEGEFSPAIALGRTDLFGTGLFRSNYLALSKRFDTLETSIGYGDGRIDGAFAGLRWTPRDYANWALVAEYDARDYQGDHRASETFASERSKGVKAGVEYRWGWLSLQAAHQASHAAINAMVNIPLNEREFVPHIYEPPIFAPKALPQRPSAEQWRSDPAYAQALQRVLHQQDYTLVSLSYRNGTLHMNLSNSRISDMGRAVGRAVRTALYYMPQQTRRIKVTYTELDLPLGHYEFFDIGALNDYLAGRIDRQRFRDFVLARPGNPQDKIEHTDDGGSLQAGLADDNGLAVLMSEDGDMVQLRKQDSLLNRFKVAPRLGFYFNDPSGALKYDLSAAANFDRRLAQGMYFNSTLSATLLEDVSDVTQASNSTLPHVRSDIAEYKKGGRIKLQKAVVNQYFKPAGEWYGRVSGGLYEEMFAGAGGQLLYAPFDKRWAADIAVDALRQRDYQGWIGMRDYDTVTAIGSLHYRLPYETTATLRAGRFLAKDLGARFEIKRRFRSGFEVGAWYTRTDGEDITSPGTPSSPYFDKGIFFRMPLHALLPQDNRSRANFAISPWTRDVGQMVSSTGDLYPMVESGELTLHSADGLGNFSERVDELDHPAVARPIERITPWPNVKLRLDDSGSAFPRLSELGNTVFWSGVTIGLASLADEKWRDKLAGHEDNRGIKAWDKLGKAAPLLAVGGAGMALALGDSKLQNTGFIALQSAAVAGGGSMLLKQAFNRARPDEGQGHWSRQDASQSRSDSSFPSNHASVTFGAITPFAAEYRAPWLYGVAGITSLGRTAKSKHWVSDIAAGGLLGYATGKWLWSAQRERGRYQPIFDLGPGYAGVKVDARY</sequence>
<dbReference type="InterPro" id="IPR036938">
    <property type="entry name" value="PAP2/HPO_sf"/>
</dbReference>
<feature type="domain" description="Phosphatidic acid phosphatase type 2/haloperoxidase" evidence="2">
    <location>
        <begin position="786"/>
        <end position="895"/>
    </location>
</feature>
<dbReference type="Pfam" id="PF01569">
    <property type="entry name" value="PAP2"/>
    <property type="match status" value="1"/>
</dbReference>
<keyword evidence="4" id="KW-1185">Reference proteome</keyword>
<dbReference type="SMART" id="SM00014">
    <property type="entry name" value="acidPPc"/>
    <property type="match status" value="1"/>
</dbReference>
<dbReference type="AlphaFoldDB" id="A0A845BMQ9"/>
<dbReference type="Pfam" id="PF06082">
    <property type="entry name" value="YjbH"/>
    <property type="match status" value="2"/>
</dbReference>
<reference evidence="3 4" key="1">
    <citation type="submission" date="2019-12" db="EMBL/GenBank/DDBJ databases">
        <title>Neisseriaceae gen. nov. sp. Genome sequencing and assembly.</title>
        <authorList>
            <person name="Liu Z."/>
            <person name="Li A."/>
        </authorList>
    </citation>
    <scope>NUCLEOTIDE SEQUENCE [LARGE SCALE GENOMIC DNA]</scope>
    <source>
        <strain evidence="3 4">B2N2-7</strain>
    </source>
</reference>
<evidence type="ECO:0000313" key="4">
    <source>
        <dbReference type="Proteomes" id="UP000467214"/>
    </source>
</evidence>
<gene>
    <name evidence="3" type="ORF">GQF02_11695</name>
</gene>
<dbReference type="InterPro" id="IPR010344">
    <property type="entry name" value="YbjH"/>
</dbReference>
<evidence type="ECO:0000313" key="3">
    <source>
        <dbReference type="EMBL" id="MXR37635.1"/>
    </source>
</evidence>
<comment type="caution">
    <text evidence="3">The sequence shown here is derived from an EMBL/GenBank/DDBJ whole genome shotgun (WGS) entry which is preliminary data.</text>
</comment>
<dbReference type="EMBL" id="WSSB01000010">
    <property type="protein sequence ID" value="MXR37635.1"/>
    <property type="molecule type" value="Genomic_DNA"/>
</dbReference>